<sequence>MTIEELRKSLIEVTKNLENYTDRELVEIQAVGDKLKEMAMYETFLREGVKDDK</sequence>
<evidence type="ECO:0000313" key="1">
    <source>
        <dbReference type="EMBL" id="KXU09402.1"/>
    </source>
</evidence>
<comment type="caution">
    <text evidence="1">The sequence shown here is derived from an EMBL/GenBank/DDBJ whole genome shotgun (WGS) entry which is preliminary data.</text>
</comment>
<protein>
    <submittedName>
        <fullName evidence="1">Uncharacterized protein</fullName>
    </submittedName>
</protein>
<name>A0A139R3N7_9STRE</name>
<dbReference type="AlphaFoldDB" id="A0A139R3N7"/>
<dbReference type="PATRIC" id="fig|315405.12.peg.961"/>
<proteinExistence type="predicted"/>
<dbReference type="EMBL" id="LQXV01000149">
    <property type="protein sequence ID" value="KXU09402.1"/>
    <property type="molecule type" value="Genomic_DNA"/>
</dbReference>
<dbReference type="RefSeq" id="WP_155720261.1">
    <property type="nucleotide sequence ID" value="NZ_KQ970571.1"/>
</dbReference>
<dbReference type="Proteomes" id="UP000071927">
    <property type="component" value="Unassembled WGS sequence"/>
</dbReference>
<evidence type="ECO:0000313" key="2">
    <source>
        <dbReference type="Proteomes" id="UP000071927"/>
    </source>
</evidence>
<organism evidence="1 2">
    <name type="scientific">Streptococcus gallolyticus</name>
    <dbReference type="NCBI Taxonomy" id="315405"/>
    <lineage>
        <taxon>Bacteria</taxon>
        <taxon>Bacillati</taxon>
        <taxon>Bacillota</taxon>
        <taxon>Bacilli</taxon>
        <taxon>Lactobacillales</taxon>
        <taxon>Streptococcaceae</taxon>
        <taxon>Streptococcus</taxon>
    </lineage>
</organism>
<reference evidence="1 2" key="1">
    <citation type="submission" date="2016-01" db="EMBL/GenBank/DDBJ databases">
        <title>Highly variable Streptococcus oralis are common among viridans streptococci isolated from primates.</title>
        <authorList>
            <person name="Denapaite D."/>
            <person name="Rieger M."/>
            <person name="Koendgen S."/>
            <person name="Brueckner R."/>
            <person name="Ochigava I."/>
            <person name="Kappeler P."/>
            <person name="Maetz-Rensing K."/>
            <person name="Leendertz F."/>
            <person name="Hakenbeck R."/>
        </authorList>
    </citation>
    <scope>NUCLEOTIDE SEQUENCE [LARGE SCALE GENOMIC DNA]</scope>
    <source>
        <strain evidence="1 2">DD03</strain>
    </source>
</reference>
<accession>A0A139R3N7</accession>
<gene>
    <name evidence="1" type="ORF">SGADD03_00807</name>
</gene>